<evidence type="ECO:0000313" key="2">
    <source>
        <dbReference type="Proteomes" id="UP000298438"/>
    </source>
</evidence>
<name>A0A4Y9S6R4_9BURK</name>
<protein>
    <submittedName>
        <fullName evidence="1">SAM-dependent methyltransferase</fullName>
    </submittedName>
</protein>
<dbReference type="GO" id="GO:0032259">
    <property type="term" value="P:methylation"/>
    <property type="evidence" value="ECO:0007669"/>
    <property type="project" value="UniProtKB-KW"/>
</dbReference>
<gene>
    <name evidence="1" type="ORF">E4L96_15540</name>
</gene>
<organism evidence="1 2">
    <name type="scientific">Zemynaea arenosa</name>
    <dbReference type="NCBI Taxonomy" id="2561931"/>
    <lineage>
        <taxon>Bacteria</taxon>
        <taxon>Pseudomonadati</taxon>
        <taxon>Pseudomonadota</taxon>
        <taxon>Betaproteobacteria</taxon>
        <taxon>Burkholderiales</taxon>
        <taxon>Oxalobacteraceae</taxon>
        <taxon>Telluria group</taxon>
        <taxon>Zemynaea</taxon>
    </lineage>
</organism>
<dbReference type="GO" id="GO:0008168">
    <property type="term" value="F:methyltransferase activity"/>
    <property type="evidence" value="ECO:0007669"/>
    <property type="project" value="UniProtKB-KW"/>
</dbReference>
<dbReference type="AlphaFoldDB" id="A0A4Y9S6R4"/>
<dbReference type="EMBL" id="SPVF01000198">
    <property type="protein sequence ID" value="TFW16908.1"/>
    <property type="molecule type" value="Genomic_DNA"/>
</dbReference>
<feature type="non-terminal residue" evidence="1">
    <location>
        <position position="65"/>
    </location>
</feature>
<evidence type="ECO:0000313" key="1">
    <source>
        <dbReference type="EMBL" id="TFW16908.1"/>
    </source>
</evidence>
<proteinExistence type="predicted"/>
<sequence length="65" mass="6986">MNRTLASPVAAAPLGARLFLSVLGRIRRGHLELITPDGARMVFGNAHDAQGATLRLHDWRAGQAI</sequence>
<reference evidence="1 2" key="1">
    <citation type="submission" date="2019-03" db="EMBL/GenBank/DDBJ databases">
        <title>Draft Genome Sequence of Massilia arenosa sp. nov., a Novel Massilia Species Isolated from a Sandy-loam Maize Soil.</title>
        <authorList>
            <person name="Raths R."/>
            <person name="Peta V."/>
            <person name="Bucking H."/>
        </authorList>
    </citation>
    <scope>NUCLEOTIDE SEQUENCE [LARGE SCALE GENOMIC DNA]</scope>
    <source>
        <strain evidence="1 2">MC02</strain>
    </source>
</reference>
<keyword evidence="2" id="KW-1185">Reference proteome</keyword>
<accession>A0A4Y9S6R4</accession>
<dbReference type="Proteomes" id="UP000298438">
    <property type="component" value="Unassembled WGS sequence"/>
</dbReference>
<comment type="caution">
    <text evidence="1">The sequence shown here is derived from an EMBL/GenBank/DDBJ whole genome shotgun (WGS) entry which is preliminary data.</text>
</comment>
<keyword evidence="1" id="KW-0489">Methyltransferase</keyword>
<keyword evidence="1" id="KW-0808">Transferase</keyword>